<name>A0A1H0KK01_9HYPH</name>
<keyword evidence="3 5" id="KW-0238">DNA-binding</keyword>
<dbReference type="GO" id="GO:0006310">
    <property type="term" value="P:DNA recombination"/>
    <property type="evidence" value="ECO:0007669"/>
    <property type="project" value="UniProtKB-KW"/>
</dbReference>
<dbReference type="RefSeq" id="WP_091722462.1">
    <property type="nucleotide sequence ID" value="NZ_FNHS01000027.1"/>
</dbReference>
<evidence type="ECO:0000256" key="2">
    <source>
        <dbReference type="ARBA" id="ARBA00022908"/>
    </source>
</evidence>
<evidence type="ECO:0000259" key="7">
    <source>
        <dbReference type="PROSITE" id="PS51900"/>
    </source>
</evidence>
<evidence type="ECO:0000256" key="3">
    <source>
        <dbReference type="ARBA" id="ARBA00023125"/>
    </source>
</evidence>
<dbReference type="Proteomes" id="UP000198704">
    <property type="component" value="Unassembled WGS sequence"/>
</dbReference>
<reference evidence="9" key="1">
    <citation type="submission" date="2016-10" db="EMBL/GenBank/DDBJ databases">
        <authorList>
            <person name="Varghese N."/>
            <person name="Submissions S."/>
        </authorList>
    </citation>
    <scope>NUCLEOTIDE SEQUENCE [LARGE SCALE GENOMIC DNA]</scope>
    <source>
        <strain evidence="9">BL47</strain>
    </source>
</reference>
<keyword evidence="2" id="KW-0229">DNA integration</keyword>
<protein>
    <submittedName>
        <fullName evidence="8">Integrase/recombinase XerD</fullName>
    </submittedName>
</protein>
<dbReference type="Gene3D" id="1.10.443.10">
    <property type="entry name" value="Intergrase catalytic core"/>
    <property type="match status" value="1"/>
</dbReference>
<sequence length="299" mass="32023">MSTALVPIADPVEALPPAQADDDAQMVRLWLARSSSPNTRRNYEREARQFMASIDKPLGAVRMGELQEYIAARPGSSATVALTAAALKSLFAFAQEIGFLRFNIGAAVKVPPIKNTLAERIMAEADALLMIRQEPVLRNRVLLTVLYGGGLRISEVCGLRWRDLAARDSAGQTTVFGKGGKTRAVLLSAATWKVLMALRDDQAAKSTNWSVEAPVFLSRKGGALDPSAVHRVVKAAAARAGLPGEVSAHWLRHAHASHSLDRGAPIHLVQATLGHASVATTGRYLHARPSESSAKFLGV</sequence>
<dbReference type="PANTHER" id="PTHR30349">
    <property type="entry name" value="PHAGE INTEGRASE-RELATED"/>
    <property type="match status" value="1"/>
</dbReference>
<gene>
    <name evidence="8" type="ORF">SAMN05216360_12746</name>
</gene>
<dbReference type="InterPro" id="IPR004107">
    <property type="entry name" value="Integrase_SAM-like_N"/>
</dbReference>
<proteinExistence type="inferred from homology"/>
<dbReference type="GO" id="GO:0015074">
    <property type="term" value="P:DNA integration"/>
    <property type="evidence" value="ECO:0007669"/>
    <property type="project" value="UniProtKB-KW"/>
</dbReference>
<evidence type="ECO:0000256" key="4">
    <source>
        <dbReference type="ARBA" id="ARBA00023172"/>
    </source>
</evidence>
<dbReference type="AlphaFoldDB" id="A0A1H0KK01"/>
<dbReference type="GO" id="GO:0003677">
    <property type="term" value="F:DNA binding"/>
    <property type="evidence" value="ECO:0007669"/>
    <property type="project" value="UniProtKB-UniRule"/>
</dbReference>
<dbReference type="InterPro" id="IPR050090">
    <property type="entry name" value="Tyrosine_recombinase_XerCD"/>
</dbReference>
<dbReference type="PROSITE" id="PS51900">
    <property type="entry name" value="CB"/>
    <property type="match status" value="1"/>
</dbReference>
<dbReference type="PROSITE" id="PS51898">
    <property type="entry name" value="TYR_RECOMBINASE"/>
    <property type="match status" value="1"/>
</dbReference>
<evidence type="ECO:0000313" key="9">
    <source>
        <dbReference type="Proteomes" id="UP000198704"/>
    </source>
</evidence>
<accession>A0A1H0KK01</accession>
<evidence type="ECO:0000313" key="8">
    <source>
        <dbReference type="EMBL" id="SDO56288.1"/>
    </source>
</evidence>
<dbReference type="InterPro" id="IPR002104">
    <property type="entry name" value="Integrase_catalytic"/>
</dbReference>
<dbReference type="Gene3D" id="1.10.150.130">
    <property type="match status" value="1"/>
</dbReference>
<keyword evidence="4" id="KW-0233">DNA recombination</keyword>
<dbReference type="EMBL" id="FNHS01000027">
    <property type="protein sequence ID" value="SDO56288.1"/>
    <property type="molecule type" value="Genomic_DNA"/>
</dbReference>
<dbReference type="InterPro" id="IPR013762">
    <property type="entry name" value="Integrase-like_cat_sf"/>
</dbReference>
<feature type="domain" description="Core-binding (CB)" evidence="7">
    <location>
        <begin position="21"/>
        <end position="95"/>
    </location>
</feature>
<keyword evidence="9" id="KW-1185">Reference proteome</keyword>
<dbReference type="InterPro" id="IPR044068">
    <property type="entry name" value="CB"/>
</dbReference>
<organism evidence="8 9">
    <name type="scientific">Methylobacterium phyllostachyos</name>
    <dbReference type="NCBI Taxonomy" id="582672"/>
    <lineage>
        <taxon>Bacteria</taxon>
        <taxon>Pseudomonadati</taxon>
        <taxon>Pseudomonadota</taxon>
        <taxon>Alphaproteobacteria</taxon>
        <taxon>Hyphomicrobiales</taxon>
        <taxon>Methylobacteriaceae</taxon>
        <taxon>Methylobacterium</taxon>
    </lineage>
</organism>
<feature type="domain" description="Tyr recombinase" evidence="6">
    <location>
        <begin position="112"/>
        <end position="297"/>
    </location>
</feature>
<dbReference type="STRING" id="582672.SAMN05216360_12746"/>
<comment type="similarity">
    <text evidence="1">Belongs to the 'phage' integrase family.</text>
</comment>
<dbReference type="InterPro" id="IPR010998">
    <property type="entry name" value="Integrase_recombinase_N"/>
</dbReference>
<evidence type="ECO:0000256" key="1">
    <source>
        <dbReference type="ARBA" id="ARBA00008857"/>
    </source>
</evidence>
<evidence type="ECO:0000256" key="5">
    <source>
        <dbReference type="PROSITE-ProRule" id="PRU01248"/>
    </source>
</evidence>
<dbReference type="OrthoDB" id="550438at2"/>
<dbReference type="InterPro" id="IPR011010">
    <property type="entry name" value="DNA_brk_join_enz"/>
</dbReference>
<evidence type="ECO:0000259" key="6">
    <source>
        <dbReference type="PROSITE" id="PS51898"/>
    </source>
</evidence>
<dbReference type="SUPFAM" id="SSF56349">
    <property type="entry name" value="DNA breaking-rejoining enzymes"/>
    <property type="match status" value="1"/>
</dbReference>
<dbReference type="Pfam" id="PF02899">
    <property type="entry name" value="Phage_int_SAM_1"/>
    <property type="match status" value="1"/>
</dbReference>
<dbReference type="PANTHER" id="PTHR30349:SF41">
    <property type="entry name" value="INTEGRASE_RECOMBINASE PROTEIN MJ0367-RELATED"/>
    <property type="match status" value="1"/>
</dbReference>
<dbReference type="Pfam" id="PF00589">
    <property type="entry name" value="Phage_integrase"/>
    <property type="match status" value="1"/>
</dbReference>